<evidence type="ECO:0000259" key="4">
    <source>
        <dbReference type="PROSITE" id="PS50102"/>
    </source>
</evidence>
<dbReference type="PANTHER" id="PTHR48032:SF6">
    <property type="entry name" value="RNA-BINDING (RRM_RBD_RNP MOTIFS) FAMILY PROTEIN"/>
    <property type="match status" value="1"/>
</dbReference>
<dbReference type="InterPro" id="IPR012677">
    <property type="entry name" value="Nucleotide-bd_a/b_plait_sf"/>
</dbReference>
<feature type="domain" description="RRM" evidence="4">
    <location>
        <begin position="17"/>
        <end position="94"/>
    </location>
</feature>
<evidence type="ECO:0000256" key="3">
    <source>
        <dbReference type="PROSITE-ProRule" id="PRU00176"/>
    </source>
</evidence>
<dbReference type="AlphaFoldDB" id="A0ABD2Q0T1"/>
<dbReference type="Gene3D" id="3.30.70.330">
    <property type="match status" value="2"/>
</dbReference>
<dbReference type="InterPro" id="IPR000504">
    <property type="entry name" value="RRM_dom"/>
</dbReference>
<evidence type="ECO:0000256" key="2">
    <source>
        <dbReference type="ARBA" id="ARBA00022884"/>
    </source>
</evidence>
<dbReference type="SUPFAM" id="SSF54928">
    <property type="entry name" value="RNA-binding domain, RBD"/>
    <property type="match status" value="2"/>
</dbReference>
<dbReference type="GO" id="GO:0003723">
    <property type="term" value="F:RNA binding"/>
    <property type="evidence" value="ECO:0007669"/>
    <property type="project" value="UniProtKB-UniRule"/>
</dbReference>
<evidence type="ECO:0000256" key="1">
    <source>
        <dbReference type="ARBA" id="ARBA00022737"/>
    </source>
</evidence>
<dbReference type="EMBL" id="JBJKFK010001374">
    <property type="protein sequence ID" value="KAL3313253.1"/>
    <property type="molecule type" value="Genomic_DNA"/>
</dbReference>
<sequence>MHFNRNAVVDSEGNEEGKIFVGGTSQETNSDHLRFYFCQFGEVEEANIMMDTRTGHSRGFGYVKFKSDASVDQIIRQANHYIVNKYVDVRRSNIHLKGKNRRNLRIFIGGVSLDQSEETLRNYFQQFGKVTDVSLMMDREKRQHRGFAFVGFESESTVFNLIRLHYVQINGKIVEIKALEPPKFDKKTAQPEETRTVKYYTTSVLPNSISPNHYRKKCFHGIINIRL</sequence>
<evidence type="ECO:0000313" key="6">
    <source>
        <dbReference type="Proteomes" id="UP001626550"/>
    </source>
</evidence>
<name>A0ABD2Q0T1_9PLAT</name>
<feature type="domain" description="RRM" evidence="4">
    <location>
        <begin position="104"/>
        <end position="181"/>
    </location>
</feature>
<dbReference type="InterPro" id="IPR035979">
    <property type="entry name" value="RBD_domain_sf"/>
</dbReference>
<accession>A0ABD2Q0T1</accession>
<organism evidence="5 6">
    <name type="scientific">Cichlidogyrus casuarinus</name>
    <dbReference type="NCBI Taxonomy" id="1844966"/>
    <lineage>
        <taxon>Eukaryota</taxon>
        <taxon>Metazoa</taxon>
        <taxon>Spiralia</taxon>
        <taxon>Lophotrochozoa</taxon>
        <taxon>Platyhelminthes</taxon>
        <taxon>Monogenea</taxon>
        <taxon>Monopisthocotylea</taxon>
        <taxon>Dactylogyridea</taxon>
        <taxon>Ancyrocephalidae</taxon>
        <taxon>Cichlidogyrus</taxon>
    </lineage>
</organism>
<reference evidence="5 6" key="1">
    <citation type="submission" date="2024-11" db="EMBL/GenBank/DDBJ databases">
        <title>Adaptive evolution of stress response genes in parasites aligns with host niche diversity.</title>
        <authorList>
            <person name="Hahn C."/>
            <person name="Resl P."/>
        </authorList>
    </citation>
    <scope>NUCLEOTIDE SEQUENCE [LARGE SCALE GENOMIC DNA]</scope>
    <source>
        <strain evidence="5">EGGRZ-B1_66</strain>
        <tissue evidence="5">Body</tissue>
    </source>
</reference>
<dbReference type="Pfam" id="PF00076">
    <property type="entry name" value="RRM_1"/>
    <property type="match status" value="2"/>
</dbReference>
<dbReference type="SMART" id="SM00360">
    <property type="entry name" value="RRM"/>
    <property type="match status" value="2"/>
</dbReference>
<keyword evidence="6" id="KW-1185">Reference proteome</keyword>
<keyword evidence="1" id="KW-0677">Repeat</keyword>
<dbReference type="PROSITE" id="PS50102">
    <property type="entry name" value="RRM"/>
    <property type="match status" value="2"/>
</dbReference>
<gene>
    <name evidence="5" type="ORF">Ciccas_008145</name>
</gene>
<comment type="caution">
    <text evidence="5">The sequence shown here is derived from an EMBL/GenBank/DDBJ whole genome shotgun (WGS) entry which is preliminary data.</text>
</comment>
<proteinExistence type="predicted"/>
<protein>
    <recommendedName>
        <fullName evidence="4">RRM domain-containing protein</fullName>
    </recommendedName>
</protein>
<evidence type="ECO:0000313" key="5">
    <source>
        <dbReference type="EMBL" id="KAL3313253.1"/>
    </source>
</evidence>
<dbReference type="PANTHER" id="PTHR48032">
    <property type="entry name" value="RNA-BINDING PROTEIN MUSASHI HOMOLOG RBP6"/>
    <property type="match status" value="1"/>
</dbReference>
<keyword evidence="2 3" id="KW-0694">RNA-binding</keyword>
<dbReference type="Proteomes" id="UP001626550">
    <property type="component" value="Unassembled WGS sequence"/>
</dbReference>